<protein>
    <submittedName>
        <fullName evidence="1">Uncharacterized protein</fullName>
    </submittedName>
</protein>
<proteinExistence type="predicted"/>
<keyword evidence="2" id="KW-1185">Reference proteome</keyword>
<reference evidence="1" key="2">
    <citation type="journal article" date="2022" name="New Phytol.">
        <title>Evolutionary transition to the ectomycorrhizal habit in the genomes of a hyperdiverse lineage of mushroom-forming fungi.</title>
        <authorList>
            <person name="Looney B."/>
            <person name="Miyauchi S."/>
            <person name="Morin E."/>
            <person name="Drula E."/>
            <person name="Courty P.E."/>
            <person name="Kohler A."/>
            <person name="Kuo A."/>
            <person name="LaButti K."/>
            <person name="Pangilinan J."/>
            <person name="Lipzen A."/>
            <person name="Riley R."/>
            <person name="Andreopoulos W."/>
            <person name="He G."/>
            <person name="Johnson J."/>
            <person name="Nolan M."/>
            <person name="Tritt A."/>
            <person name="Barry K.W."/>
            <person name="Grigoriev I.V."/>
            <person name="Nagy L.G."/>
            <person name="Hibbett D."/>
            <person name="Henrissat B."/>
            <person name="Matheny P.B."/>
            <person name="Labbe J."/>
            <person name="Martin F.M."/>
        </authorList>
    </citation>
    <scope>NUCLEOTIDE SEQUENCE</scope>
    <source>
        <strain evidence="1">HHB10654</strain>
    </source>
</reference>
<organism evidence="1 2">
    <name type="scientific">Artomyces pyxidatus</name>
    <dbReference type="NCBI Taxonomy" id="48021"/>
    <lineage>
        <taxon>Eukaryota</taxon>
        <taxon>Fungi</taxon>
        <taxon>Dikarya</taxon>
        <taxon>Basidiomycota</taxon>
        <taxon>Agaricomycotina</taxon>
        <taxon>Agaricomycetes</taxon>
        <taxon>Russulales</taxon>
        <taxon>Auriscalpiaceae</taxon>
        <taxon>Artomyces</taxon>
    </lineage>
</organism>
<name>A0ACB8T821_9AGAM</name>
<dbReference type="EMBL" id="MU277199">
    <property type="protein sequence ID" value="KAI0064286.1"/>
    <property type="molecule type" value="Genomic_DNA"/>
</dbReference>
<evidence type="ECO:0000313" key="1">
    <source>
        <dbReference type="EMBL" id="KAI0064286.1"/>
    </source>
</evidence>
<evidence type="ECO:0000313" key="2">
    <source>
        <dbReference type="Proteomes" id="UP000814140"/>
    </source>
</evidence>
<dbReference type="Proteomes" id="UP000814140">
    <property type="component" value="Unassembled WGS sequence"/>
</dbReference>
<accession>A0ACB8T821</accession>
<sequence>MCESRLGPRLTAPRSVVPPRHFVSVLGLAPLLCSFAEANPYVPGTEHAVFARLSSGDLRWAALGNRRGSKPVWFGRAAFPRLNGSVQTELDRHNRCSARSPRSPAIRCALDVILLT</sequence>
<gene>
    <name evidence="1" type="ORF">BV25DRAFT_300632</name>
</gene>
<comment type="caution">
    <text evidence="1">The sequence shown here is derived from an EMBL/GenBank/DDBJ whole genome shotgun (WGS) entry which is preliminary data.</text>
</comment>
<reference evidence="1" key="1">
    <citation type="submission" date="2021-03" db="EMBL/GenBank/DDBJ databases">
        <authorList>
            <consortium name="DOE Joint Genome Institute"/>
            <person name="Ahrendt S."/>
            <person name="Looney B.P."/>
            <person name="Miyauchi S."/>
            <person name="Morin E."/>
            <person name="Drula E."/>
            <person name="Courty P.E."/>
            <person name="Chicoki N."/>
            <person name="Fauchery L."/>
            <person name="Kohler A."/>
            <person name="Kuo A."/>
            <person name="Labutti K."/>
            <person name="Pangilinan J."/>
            <person name="Lipzen A."/>
            <person name="Riley R."/>
            <person name="Andreopoulos W."/>
            <person name="He G."/>
            <person name="Johnson J."/>
            <person name="Barry K.W."/>
            <person name="Grigoriev I.V."/>
            <person name="Nagy L."/>
            <person name="Hibbett D."/>
            <person name="Henrissat B."/>
            <person name="Matheny P.B."/>
            <person name="Labbe J."/>
            <person name="Martin F."/>
        </authorList>
    </citation>
    <scope>NUCLEOTIDE SEQUENCE</scope>
    <source>
        <strain evidence="1">HHB10654</strain>
    </source>
</reference>